<accession>A0ABW6PMZ7</accession>
<dbReference type="Pfam" id="PF00144">
    <property type="entry name" value="Beta-lactamase"/>
    <property type="match status" value="1"/>
</dbReference>
<gene>
    <name evidence="2" type="ORF">ACFYTF_12980</name>
</gene>
<dbReference type="EMBL" id="JBIAMX010000006">
    <property type="protein sequence ID" value="MFF0543738.1"/>
    <property type="molecule type" value="Genomic_DNA"/>
</dbReference>
<dbReference type="InterPro" id="IPR001466">
    <property type="entry name" value="Beta-lactam-related"/>
</dbReference>
<dbReference type="InterPro" id="IPR052907">
    <property type="entry name" value="Beta-lactamase/esterase"/>
</dbReference>
<feature type="domain" description="Beta-lactamase-related" evidence="1">
    <location>
        <begin position="16"/>
        <end position="365"/>
    </location>
</feature>
<dbReference type="SUPFAM" id="SSF56601">
    <property type="entry name" value="beta-lactamase/transpeptidase-like"/>
    <property type="match status" value="1"/>
</dbReference>
<proteinExistence type="predicted"/>
<protein>
    <submittedName>
        <fullName evidence="2">EstA family serine hydrolase</fullName>
    </submittedName>
</protein>
<comment type="caution">
    <text evidence="2">The sequence shown here is derived from an EMBL/GenBank/DDBJ whole genome shotgun (WGS) entry which is preliminary data.</text>
</comment>
<dbReference type="GO" id="GO:0016787">
    <property type="term" value="F:hydrolase activity"/>
    <property type="evidence" value="ECO:0007669"/>
    <property type="project" value="UniProtKB-KW"/>
</dbReference>
<organism evidence="2 3">
    <name type="scientific">Nocardia thailandica</name>
    <dbReference type="NCBI Taxonomy" id="257275"/>
    <lineage>
        <taxon>Bacteria</taxon>
        <taxon>Bacillati</taxon>
        <taxon>Actinomycetota</taxon>
        <taxon>Actinomycetes</taxon>
        <taxon>Mycobacteriales</taxon>
        <taxon>Nocardiaceae</taxon>
        <taxon>Nocardia</taxon>
    </lineage>
</organism>
<keyword evidence="2" id="KW-0378">Hydrolase</keyword>
<reference evidence="2 3" key="1">
    <citation type="submission" date="2024-10" db="EMBL/GenBank/DDBJ databases">
        <title>The Natural Products Discovery Center: Release of the First 8490 Sequenced Strains for Exploring Actinobacteria Biosynthetic Diversity.</title>
        <authorList>
            <person name="Kalkreuter E."/>
            <person name="Kautsar S.A."/>
            <person name="Yang D."/>
            <person name="Bader C.D."/>
            <person name="Teijaro C.N."/>
            <person name="Fluegel L."/>
            <person name="Davis C.M."/>
            <person name="Simpson J.R."/>
            <person name="Lauterbach L."/>
            <person name="Steele A.D."/>
            <person name="Gui C."/>
            <person name="Meng S."/>
            <person name="Li G."/>
            <person name="Viehrig K."/>
            <person name="Ye F."/>
            <person name="Su P."/>
            <person name="Kiefer A.F."/>
            <person name="Nichols A."/>
            <person name="Cepeda A.J."/>
            <person name="Yan W."/>
            <person name="Fan B."/>
            <person name="Jiang Y."/>
            <person name="Adhikari A."/>
            <person name="Zheng C.-J."/>
            <person name="Schuster L."/>
            <person name="Cowan T.M."/>
            <person name="Smanski M.J."/>
            <person name="Chevrette M.G."/>
            <person name="De Carvalho L.P.S."/>
            <person name="Shen B."/>
        </authorList>
    </citation>
    <scope>NUCLEOTIDE SEQUENCE [LARGE SCALE GENOMIC DNA]</scope>
    <source>
        <strain evidence="2 3">NPDC004045</strain>
    </source>
</reference>
<evidence type="ECO:0000259" key="1">
    <source>
        <dbReference type="Pfam" id="PF00144"/>
    </source>
</evidence>
<dbReference type="InterPro" id="IPR012338">
    <property type="entry name" value="Beta-lactam/transpept-like"/>
</dbReference>
<evidence type="ECO:0000313" key="3">
    <source>
        <dbReference type="Proteomes" id="UP001601444"/>
    </source>
</evidence>
<dbReference type="Gene3D" id="3.40.710.10">
    <property type="entry name" value="DD-peptidase/beta-lactamase superfamily"/>
    <property type="match status" value="1"/>
</dbReference>
<dbReference type="PANTHER" id="PTHR43319:SF3">
    <property type="entry name" value="BETA-LACTAMASE-RELATED DOMAIN-CONTAINING PROTEIN"/>
    <property type="match status" value="1"/>
</dbReference>
<dbReference type="Proteomes" id="UP001601444">
    <property type="component" value="Unassembled WGS sequence"/>
</dbReference>
<dbReference type="RefSeq" id="WP_043651140.1">
    <property type="nucleotide sequence ID" value="NZ_JBIAMX010000006.1"/>
</dbReference>
<sequence>MSGVSGHCADEFAGVRECFENLIASGDELGASLCVTVDGEAVADLWGGCADPGRTRPWREDTLVNVFSLTKTMTALCVLLLAERGALELDRPVAAYWPEFAAAGKGGIEIRHLLAHTSGVSGWDRPIELTDIYDAEAAEDRLARQAPWWEPGTASGYHALNYGHLLGAVVRRVTGRSLGRFFAEELAGPLGADFHIGLAPADHDRVATLVPPELPSLDLAALDQDTVLVKTLTSPLLDLAETASPAWRSAEIGAVNGHGNARSVARVQSVVSCGGTLGGRTFLSPPVLRRVFDQQSDGVDLALLTPLRFGIGYGLAHPQTTPYLPEGRVCWWAGYGGSIVVNDLDRRMTVAYTMNRMAPGLVGSDRSTAYVRAAYAALGVRV</sequence>
<keyword evidence="3" id="KW-1185">Reference proteome</keyword>
<dbReference type="PANTHER" id="PTHR43319">
    <property type="entry name" value="BETA-LACTAMASE-RELATED"/>
    <property type="match status" value="1"/>
</dbReference>
<evidence type="ECO:0000313" key="2">
    <source>
        <dbReference type="EMBL" id="MFF0543738.1"/>
    </source>
</evidence>
<name>A0ABW6PMZ7_9NOCA</name>